<evidence type="ECO:0000313" key="2">
    <source>
        <dbReference type="Proteomes" id="UP000268857"/>
    </source>
</evidence>
<dbReference type="AlphaFoldDB" id="A0A3S0XS77"/>
<dbReference type="EMBL" id="RSCJ01000020">
    <property type="protein sequence ID" value="RUR76473.1"/>
    <property type="molecule type" value="Genomic_DNA"/>
</dbReference>
<protein>
    <submittedName>
        <fullName evidence="1">Uncharacterized protein</fullName>
    </submittedName>
</protein>
<reference evidence="1 2" key="1">
    <citation type="journal article" date="2019" name="Genome Biol. Evol.">
        <title>Day and night: Metabolic profiles and evolutionary relationships of six axenic non-marine cyanobacteria.</title>
        <authorList>
            <person name="Will S.E."/>
            <person name="Henke P."/>
            <person name="Boedeker C."/>
            <person name="Huang S."/>
            <person name="Brinkmann H."/>
            <person name="Rohde M."/>
            <person name="Jarek M."/>
            <person name="Friedl T."/>
            <person name="Seufert S."/>
            <person name="Schumacher M."/>
            <person name="Overmann J."/>
            <person name="Neumann-Schaal M."/>
            <person name="Petersen J."/>
        </authorList>
    </citation>
    <scope>NUCLEOTIDE SEQUENCE [LARGE SCALE GENOMIC DNA]</scope>
    <source>
        <strain evidence="1 2">PCC 6912</strain>
    </source>
</reference>
<proteinExistence type="predicted"/>
<comment type="caution">
    <text evidence="1">The sequence shown here is derived from an EMBL/GenBank/DDBJ whole genome shotgun (WGS) entry which is preliminary data.</text>
</comment>
<gene>
    <name evidence="1" type="ORF">PCC6912_42610</name>
</gene>
<name>A0A3S0XS77_CHLFR</name>
<dbReference type="OrthoDB" id="115252at2"/>
<sequence>MPLYKEPDRSALTTHAVAASISVTSAYSVTVDNPRVLANAYSVRVHLQPAPVVTRVITIIPYARNSHKHSKFKKIPSVPHKRTVRAMVR</sequence>
<evidence type="ECO:0000313" key="1">
    <source>
        <dbReference type="EMBL" id="RUR76473.1"/>
    </source>
</evidence>
<keyword evidence="2" id="KW-1185">Reference proteome</keyword>
<dbReference type="RefSeq" id="WP_016879069.1">
    <property type="nucleotide sequence ID" value="NZ_AJLN01000123.1"/>
</dbReference>
<accession>A0A3S0XS77</accession>
<dbReference type="Proteomes" id="UP000268857">
    <property type="component" value="Unassembled WGS sequence"/>
</dbReference>
<organism evidence="1 2">
    <name type="scientific">Chlorogloeopsis fritschii PCC 6912</name>
    <dbReference type="NCBI Taxonomy" id="211165"/>
    <lineage>
        <taxon>Bacteria</taxon>
        <taxon>Bacillati</taxon>
        <taxon>Cyanobacteriota</taxon>
        <taxon>Cyanophyceae</taxon>
        <taxon>Nostocales</taxon>
        <taxon>Chlorogloeopsidaceae</taxon>
        <taxon>Chlorogloeopsis</taxon>
    </lineage>
</organism>
<dbReference type="STRING" id="211165.GCA_000317285_05615"/>